<accession>A0A8S3WP54</accession>
<gene>
    <name evidence="3" type="ORF">PAPOLLO_LOCUS8723</name>
</gene>
<comment type="cofactor">
    <cofactor evidence="1">
        <name>Mg(2+)</name>
        <dbReference type="ChEBI" id="CHEBI:18420"/>
    </cofactor>
    <text evidence="1">Binds 1 Mg(2+) ion.</text>
</comment>
<dbReference type="AlphaFoldDB" id="A0A8S3WP54"/>
<keyword evidence="1" id="KW-0479">Metal-binding</keyword>
<sequence length="277" mass="30525">MGGGRREFLPDTVIDEEGTPGRRSDGNNLIEQWQIDKFSRNVSYQYVWNRDQFMSAVESPPEYLLGLFEGSHMQYHMQANKSTEPSLAELTEGAIKALSRNEKGFFLFVEGGRIDHAHHDNLVHLALDETIELSAAVARAAELLSEEDSLIVVTSDHAHVMSFNGYTHRGGDILGPSDDLGDDGIPYMTLSYSNGPGYRPHSNGGVREDVTKYDYHDIDFVAPAAVPLESETHGGDDVAVFARGPQHQMFSGLYEQSQLPHLMAYAACIGPGLHACD</sequence>
<dbReference type="EMBL" id="CAJQZP010000631">
    <property type="protein sequence ID" value="CAG4973227.1"/>
    <property type="molecule type" value="Genomic_DNA"/>
</dbReference>
<feature type="binding site" evidence="1">
    <location>
        <position position="233"/>
    </location>
    <ligand>
        <name>Zn(2+)</name>
        <dbReference type="ChEBI" id="CHEBI:29105"/>
        <label>2</label>
    </ligand>
</feature>
<feature type="binding site" evidence="1">
    <location>
        <position position="156"/>
    </location>
    <ligand>
        <name>Zn(2+)</name>
        <dbReference type="ChEBI" id="CHEBI:29105"/>
        <label>2</label>
    </ligand>
</feature>
<feature type="binding site" evidence="1">
    <location>
        <position position="115"/>
    </location>
    <ligand>
        <name>Zn(2+)</name>
        <dbReference type="ChEBI" id="CHEBI:29105"/>
        <label>2</label>
    </ligand>
</feature>
<evidence type="ECO:0000313" key="4">
    <source>
        <dbReference type="Proteomes" id="UP000691718"/>
    </source>
</evidence>
<proteinExistence type="predicted"/>
<dbReference type="OrthoDB" id="5818554at2759"/>
<protein>
    <submittedName>
        <fullName evidence="3">(apollo) hypothetical protein</fullName>
    </submittedName>
</protein>
<evidence type="ECO:0000256" key="2">
    <source>
        <dbReference type="SAM" id="MobiDB-lite"/>
    </source>
</evidence>
<dbReference type="PANTHER" id="PTHR11596:SF91">
    <property type="entry name" value="ALKALINE PHOSPHATASE-RELATED"/>
    <property type="match status" value="1"/>
</dbReference>
<keyword evidence="4" id="KW-1185">Reference proteome</keyword>
<evidence type="ECO:0000313" key="3">
    <source>
        <dbReference type="EMBL" id="CAG4973227.1"/>
    </source>
</evidence>
<organism evidence="3 4">
    <name type="scientific">Parnassius apollo</name>
    <name type="common">Apollo butterfly</name>
    <name type="synonym">Papilio apollo</name>
    <dbReference type="NCBI Taxonomy" id="110799"/>
    <lineage>
        <taxon>Eukaryota</taxon>
        <taxon>Metazoa</taxon>
        <taxon>Ecdysozoa</taxon>
        <taxon>Arthropoda</taxon>
        <taxon>Hexapoda</taxon>
        <taxon>Insecta</taxon>
        <taxon>Pterygota</taxon>
        <taxon>Neoptera</taxon>
        <taxon>Endopterygota</taxon>
        <taxon>Lepidoptera</taxon>
        <taxon>Glossata</taxon>
        <taxon>Ditrysia</taxon>
        <taxon>Papilionoidea</taxon>
        <taxon>Papilionidae</taxon>
        <taxon>Parnassiinae</taxon>
        <taxon>Parnassini</taxon>
        <taxon>Parnassius</taxon>
        <taxon>Parnassius</taxon>
    </lineage>
</organism>
<comment type="cofactor">
    <cofactor evidence="1">
        <name>Zn(2+)</name>
        <dbReference type="ChEBI" id="CHEBI:29105"/>
    </cofactor>
    <text evidence="1">Binds 2 Zn(2+) ions.</text>
</comment>
<keyword evidence="1" id="KW-0460">Magnesium</keyword>
<feature type="binding site" evidence="1">
    <location>
        <position position="157"/>
    </location>
    <ligand>
        <name>Zn(2+)</name>
        <dbReference type="ChEBI" id="CHEBI:29105"/>
        <label>2</label>
    </ligand>
</feature>
<keyword evidence="1" id="KW-0862">Zinc</keyword>
<dbReference type="SMART" id="SM00098">
    <property type="entry name" value="alkPPc"/>
    <property type="match status" value="1"/>
</dbReference>
<dbReference type="PANTHER" id="PTHR11596">
    <property type="entry name" value="ALKALINE PHOSPHATASE"/>
    <property type="match status" value="1"/>
</dbReference>
<dbReference type="InterPro" id="IPR001952">
    <property type="entry name" value="Alkaline_phosphatase"/>
</dbReference>
<dbReference type="GO" id="GO:0004035">
    <property type="term" value="F:alkaline phosphatase activity"/>
    <property type="evidence" value="ECO:0007669"/>
    <property type="project" value="TreeGrafter"/>
</dbReference>
<feature type="binding site" evidence="1">
    <location>
        <position position="119"/>
    </location>
    <ligand>
        <name>Zn(2+)</name>
        <dbReference type="ChEBI" id="CHEBI:29105"/>
        <label>2</label>
    </ligand>
</feature>
<dbReference type="Proteomes" id="UP000691718">
    <property type="component" value="Unassembled WGS sequence"/>
</dbReference>
<feature type="binding site" evidence="1">
    <location>
        <position position="110"/>
    </location>
    <ligand>
        <name>Mg(2+)</name>
        <dbReference type="ChEBI" id="CHEBI:18420"/>
    </ligand>
</feature>
<dbReference type="Pfam" id="PF00245">
    <property type="entry name" value="Alk_phosphatase"/>
    <property type="match status" value="1"/>
</dbReference>
<feature type="region of interest" description="Disordered" evidence="2">
    <location>
        <begin position="1"/>
        <end position="27"/>
    </location>
</feature>
<comment type="caution">
    <text evidence="3">The sequence shown here is derived from an EMBL/GenBank/DDBJ whole genome shotgun (WGS) entry which is preliminary data.</text>
</comment>
<dbReference type="GO" id="GO:0046872">
    <property type="term" value="F:metal ion binding"/>
    <property type="evidence" value="ECO:0007669"/>
    <property type="project" value="UniProtKB-KW"/>
</dbReference>
<reference evidence="3" key="1">
    <citation type="submission" date="2021-04" db="EMBL/GenBank/DDBJ databases">
        <authorList>
            <person name="Tunstrom K."/>
        </authorList>
    </citation>
    <scope>NUCLEOTIDE SEQUENCE</scope>
</reference>
<name>A0A8S3WP54_PARAO</name>
<evidence type="ECO:0000256" key="1">
    <source>
        <dbReference type="PIRSR" id="PIRSR601952-2"/>
    </source>
</evidence>